<accession>A0ACC3C8P2</accession>
<organism evidence="1 2">
    <name type="scientific">Pyropia yezoensis</name>
    <name type="common">Susabi-nori</name>
    <name type="synonym">Porphyra yezoensis</name>
    <dbReference type="NCBI Taxonomy" id="2788"/>
    <lineage>
        <taxon>Eukaryota</taxon>
        <taxon>Rhodophyta</taxon>
        <taxon>Bangiophyceae</taxon>
        <taxon>Bangiales</taxon>
        <taxon>Bangiaceae</taxon>
        <taxon>Pyropia</taxon>
    </lineage>
</organism>
<comment type="caution">
    <text evidence="1">The sequence shown here is derived from an EMBL/GenBank/DDBJ whole genome shotgun (WGS) entry which is preliminary data.</text>
</comment>
<dbReference type="EMBL" id="CM020619">
    <property type="protein sequence ID" value="KAK1866557.1"/>
    <property type="molecule type" value="Genomic_DNA"/>
</dbReference>
<keyword evidence="2" id="KW-1185">Reference proteome</keyword>
<evidence type="ECO:0000313" key="2">
    <source>
        <dbReference type="Proteomes" id="UP000798662"/>
    </source>
</evidence>
<proteinExistence type="predicted"/>
<evidence type="ECO:0000313" key="1">
    <source>
        <dbReference type="EMBL" id="KAK1866557.1"/>
    </source>
</evidence>
<name>A0ACC3C8P2_PYRYE</name>
<reference evidence="1" key="1">
    <citation type="submission" date="2019-11" db="EMBL/GenBank/DDBJ databases">
        <title>Nori genome reveals adaptations in red seaweeds to the harsh intertidal environment.</title>
        <authorList>
            <person name="Wang D."/>
            <person name="Mao Y."/>
        </authorList>
    </citation>
    <scope>NUCLEOTIDE SEQUENCE</scope>
    <source>
        <tissue evidence="1">Gametophyte</tissue>
    </source>
</reference>
<sequence length="556" mass="57276">MSLSPSLLRLAAARLRTPSLAAGVASSSPWRLAVGHPRLAVGPVTAAAPAFLARFMASAAAAAPAATPLTLPSGLRSPTDEDIAAFRAMLPTPGSVVTDEDALAPHNTDWMGRFIGRSRVLLKPRSTDEVAAILRHCNEQGIPLVPQGGNTGMVGGSVPVADEVILSLAGMASIEAFDAASGVVTAQAGVVLEALDTYVGERGHRVPLDLGAKGSCQIGGNVATNAGGSRYVRYGSLRASVLGVEAVLPSGEVLAGLTSLRKDNTGYDLKQLMIGGEGTLGVITRVALACPPLSAAVHVTLLKVPSWANAVSLLAAAKGQLAEILSAFEFMDAPAVKLAVTHLSHVRDPLGPDEDAGATDGPFYVLIETAGSSAAHDREKLDTFLESSMESELVTDGVMAESAGQAAAFWELRESLPEAVGKAGTKVFKYDISLPMDAFYRIVTDARALLADAGADADVVGWGHMGDGNLHLNVAARGDVAAVAAALEPWVYEQVAAARGSVSAEHGLGVMKAGAIGYTKDAVSVEVMRGIKALLDPKGILNPLKMLPRVGEEKTA</sequence>
<protein>
    <submittedName>
        <fullName evidence="1">Uncharacterized protein</fullName>
    </submittedName>
</protein>
<dbReference type="Proteomes" id="UP000798662">
    <property type="component" value="Chromosome 2"/>
</dbReference>
<gene>
    <name evidence="1" type="ORF">I4F81_009073</name>
</gene>